<sequence length="348" mass="39567">MEETDRDQKKESIIPQLPSCFMSPETPGNLLRDRLTPCFDSPSSIFPTPPCSQEKESISHFHSLALDEFPRLNFELDESDQEKSMQQSLHRSPLMPEDRVIGRLIGIKSVDFISDLLAVNGNKICQRICSYLEPLELCRQDFNFSFFVFEIGRYVRLRESNMEECCERRHKNESEENYGVPTSQRSSSNNLKGFPLKSVDINKPEKKISKLPALNNQTTTPVCSHPASQQTLELRPCPKCVSPSYLSQTQGHCQCQKCGLRFCSVCLRESHHHHHQGESPCDGLPKNSGMALRLRSRKLNNDSIGSKKTKDRDPVLPSPKYYDIAALHLLVDLAHHSAVLLVERTRGF</sequence>
<evidence type="ECO:0000256" key="1">
    <source>
        <dbReference type="PROSITE-ProRule" id="PRU00042"/>
    </source>
</evidence>
<dbReference type="InterPro" id="IPR013087">
    <property type="entry name" value="Znf_C2H2_type"/>
</dbReference>
<dbReference type="Gene3D" id="2.20.25.20">
    <property type="match status" value="1"/>
</dbReference>
<keyword evidence="1" id="KW-0863">Zinc-finger</keyword>
<evidence type="ECO:0000313" key="5">
    <source>
        <dbReference type="Proteomes" id="UP001159428"/>
    </source>
</evidence>
<protein>
    <recommendedName>
        <fullName evidence="3">C2H2-type domain-containing protein</fullName>
    </recommendedName>
</protein>
<keyword evidence="1" id="KW-0862">Zinc</keyword>
<dbReference type="Proteomes" id="UP001159428">
    <property type="component" value="Unassembled WGS sequence"/>
</dbReference>
<accession>A0AAU9XC18</accession>
<dbReference type="AlphaFoldDB" id="A0AAU9XC18"/>
<evidence type="ECO:0000259" key="3">
    <source>
        <dbReference type="PROSITE" id="PS50157"/>
    </source>
</evidence>
<keyword evidence="5" id="KW-1185">Reference proteome</keyword>
<feature type="domain" description="C2H2-type" evidence="3">
    <location>
        <begin position="253"/>
        <end position="280"/>
    </location>
</feature>
<proteinExistence type="predicted"/>
<reference evidence="4 5" key="1">
    <citation type="submission" date="2022-05" db="EMBL/GenBank/DDBJ databases">
        <authorList>
            <consortium name="Genoscope - CEA"/>
            <person name="William W."/>
        </authorList>
    </citation>
    <scope>NUCLEOTIDE SEQUENCE [LARGE SCALE GENOMIC DNA]</scope>
</reference>
<dbReference type="PROSITE" id="PS50157">
    <property type="entry name" value="ZINC_FINGER_C2H2_2"/>
    <property type="match status" value="1"/>
</dbReference>
<comment type="caution">
    <text evidence="4">The sequence shown here is derived from an EMBL/GenBank/DDBJ whole genome shotgun (WGS) entry which is preliminary data.</text>
</comment>
<evidence type="ECO:0000313" key="4">
    <source>
        <dbReference type="EMBL" id="CAH3143653.1"/>
    </source>
</evidence>
<keyword evidence="1" id="KW-0479">Metal-binding</keyword>
<dbReference type="GO" id="GO:0008270">
    <property type="term" value="F:zinc ion binding"/>
    <property type="evidence" value="ECO:0007669"/>
    <property type="project" value="UniProtKB-KW"/>
</dbReference>
<dbReference type="EMBL" id="CALNXJ010000038">
    <property type="protein sequence ID" value="CAH3143653.1"/>
    <property type="molecule type" value="Genomic_DNA"/>
</dbReference>
<name>A0AAU9XC18_9CNID</name>
<evidence type="ECO:0000256" key="2">
    <source>
        <dbReference type="SAM" id="MobiDB-lite"/>
    </source>
</evidence>
<dbReference type="PROSITE" id="PS00028">
    <property type="entry name" value="ZINC_FINGER_C2H2_1"/>
    <property type="match status" value="1"/>
</dbReference>
<dbReference type="SUPFAM" id="SSF57850">
    <property type="entry name" value="RING/U-box"/>
    <property type="match status" value="1"/>
</dbReference>
<feature type="region of interest" description="Disordered" evidence="2">
    <location>
        <begin position="1"/>
        <end position="22"/>
    </location>
</feature>
<gene>
    <name evidence="4" type="ORF">PMEA_00020657</name>
</gene>
<organism evidence="4 5">
    <name type="scientific">Pocillopora meandrina</name>
    <dbReference type="NCBI Taxonomy" id="46732"/>
    <lineage>
        <taxon>Eukaryota</taxon>
        <taxon>Metazoa</taxon>
        <taxon>Cnidaria</taxon>
        <taxon>Anthozoa</taxon>
        <taxon>Hexacorallia</taxon>
        <taxon>Scleractinia</taxon>
        <taxon>Astrocoeniina</taxon>
        <taxon>Pocilloporidae</taxon>
        <taxon>Pocillopora</taxon>
    </lineage>
</organism>
<feature type="compositionally biased region" description="Basic and acidic residues" evidence="2">
    <location>
        <begin position="1"/>
        <end position="12"/>
    </location>
</feature>